<feature type="region of interest" description="Disordered" evidence="1">
    <location>
        <begin position="269"/>
        <end position="290"/>
    </location>
</feature>
<evidence type="ECO:0000313" key="4">
    <source>
        <dbReference type="Proteomes" id="UP001190926"/>
    </source>
</evidence>
<name>A0AAD4P505_PERFH</name>
<evidence type="ECO:0000313" key="3">
    <source>
        <dbReference type="EMBL" id="KAH6826436.1"/>
    </source>
</evidence>
<evidence type="ECO:0000259" key="2">
    <source>
        <dbReference type="Pfam" id="PF16719"/>
    </source>
</evidence>
<sequence>MADGEANDSAANEVVELEAMSKDGFSWHPCQLIEVELEEISIAPIVLAFKRSGSSRGLGLVVLYGNNNLEETITDEKEISARIRVRSTPLQGDDCTSIRQGEHVLATQNSHVNGVFYDARVEKAIHVRHSKRIHCRCSFTIKWLHYALPQEALTVPASAIMKLATKNIHLHPTISAFFSMQESPNALDAIPCPMIADEKNWEMDINVLLEQQIKEINSSTDIHQENILKGFASKHKVDLKGQSHSREFEASLKDSLEAVPFQDKLNGFDGNENKQPTDLIVETPPTPTPSIHEELTRSRFLLNPLAARAALASLRSEFPQSLELSAQRKGDMTGQHSTANLPHGSKFCSFSAVDCSSNEEEFSLKISATLEGKSPNLSSIVKKLFPTSSPPHIVEISNLSSGAQINGMEKKNKIGEKKTTLSAGMRLTRSQIQRDNGMHETSQMTDNNETQSRLTDRCRVTRSRVKGAEKIEAKECNAAVKDDVLNEFTKFETSPQSNVAPQNCLSDNQRAVASPINGQIHTRRVTRSRVKGIEYTEVNEYNSAVKDDVQTGCTKPGTSSQDTAAPKYCLSDNQKVEASPIDGDTSIHYVEDEKGILEKDEIVVDIDTQKVNLIQNADKHYNPKRLTRSGAREDTENNKMQPKLKQRKRNSIESNVSTERLGIQRSLASPSAMKINEQFSEEGESKKILTHVKTTPKSSESSAGSHQGTRHKSASSKQETRFSPRLRYLPRTRSQNKA</sequence>
<protein>
    <recommendedName>
        <fullName evidence="2">SAWADEE domain-containing protein</fullName>
    </recommendedName>
</protein>
<dbReference type="Gene3D" id="2.30.30.140">
    <property type="match status" value="1"/>
</dbReference>
<dbReference type="AlphaFoldDB" id="A0AAD4P505"/>
<feature type="domain" description="SAWADEE" evidence="2">
    <location>
        <begin position="15"/>
        <end position="157"/>
    </location>
</feature>
<keyword evidence="4" id="KW-1185">Reference proteome</keyword>
<dbReference type="PANTHER" id="PTHR33827:SF9">
    <property type="entry name" value="SAWADEE DOMAIN-CONTAINING PROTEIN"/>
    <property type="match status" value="1"/>
</dbReference>
<accession>A0AAD4P505</accession>
<feature type="compositionally biased region" description="Basic residues" evidence="1">
    <location>
        <begin position="728"/>
        <end position="738"/>
    </location>
</feature>
<organism evidence="3 4">
    <name type="scientific">Perilla frutescens var. hirtella</name>
    <name type="common">Perilla citriodora</name>
    <name type="synonym">Perilla setoyensis</name>
    <dbReference type="NCBI Taxonomy" id="608512"/>
    <lineage>
        <taxon>Eukaryota</taxon>
        <taxon>Viridiplantae</taxon>
        <taxon>Streptophyta</taxon>
        <taxon>Embryophyta</taxon>
        <taxon>Tracheophyta</taxon>
        <taxon>Spermatophyta</taxon>
        <taxon>Magnoliopsida</taxon>
        <taxon>eudicotyledons</taxon>
        <taxon>Gunneridae</taxon>
        <taxon>Pentapetalae</taxon>
        <taxon>asterids</taxon>
        <taxon>lamiids</taxon>
        <taxon>Lamiales</taxon>
        <taxon>Lamiaceae</taxon>
        <taxon>Nepetoideae</taxon>
        <taxon>Elsholtzieae</taxon>
        <taxon>Perilla</taxon>
    </lineage>
</organism>
<feature type="compositionally biased region" description="Polar residues" evidence="1">
    <location>
        <begin position="692"/>
        <end position="707"/>
    </location>
</feature>
<dbReference type="GO" id="GO:0003682">
    <property type="term" value="F:chromatin binding"/>
    <property type="evidence" value="ECO:0007669"/>
    <property type="project" value="InterPro"/>
</dbReference>
<dbReference type="InterPro" id="IPR039276">
    <property type="entry name" value="SHH1/2"/>
</dbReference>
<feature type="region of interest" description="Disordered" evidence="1">
    <location>
        <begin position="619"/>
        <end position="738"/>
    </location>
</feature>
<dbReference type="EMBL" id="SDAM02000166">
    <property type="protein sequence ID" value="KAH6826436.1"/>
    <property type="molecule type" value="Genomic_DNA"/>
</dbReference>
<proteinExistence type="predicted"/>
<dbReference type="InterPro" id="IPR032001">
    <property type="entry name" value="SAWADEE_dom"/>
</dbReference>
<dbReference type="Proteomes" id="UP001190926">
    <property type="component" value="Unassembled WGS sequence"/>
</dbReference>
<dbReference type="PANTHER" id="PTHR33827">
    <property type="entry name" value="PROTEIN SAWADEE HOMEODOMAIN HOMOLOG 2"/>
    <property type="match status" value="1"/>
</dbReference>
<reference evidence="3 4" key="1">
    <citation type="journal article" date="2021" name="Nat. Commun.">
        <title>Incipient diploidization of the medicinal plant Perilla within 10,000 years.</title>
        <authorList>
            <person name="Zhang Y."/>
            <person name="Shen Q."/>
            <person name="Leng L."/>
            <person name="Zhang D."/>
            <person name="Chen S."/>
            <person name="Shi Y."/>
            <person name="Ning Z."/>
            <person name="Chen S."/>
        </authorList>
    </citation>
    <scope>NUCLEOTIDE SEQUENCE [LARGE SCALE GENOMIC DNA]</scope>
    <source>
        <strain evidence="4">cv. PC099</strain>
    </source>
</reference>
<evidence type="ECO:0000256" key="1">
    <source>
        <dbReference type="SAM" id="MobiDB-lite"/>
    </source>
</evidence>
<comment type="caution">
    <text evidence="3">The sequence shown here is derived from an EMBL/GenBank/DDBJ whole genome shotgun (WGS) entry which is preliminary data.</text>
</comment>
<dbReference type="Pfam" id="PF16719">
    <property type="entry name" value="SAWADEE"/>
    <property type="match status" value="1"/>
</dbReference>
<gene>
    <name evidence="3" type="ORF">C2S53_013530</name>
</gene>